<evidence type="ECO:0000256" key="7">
    <source>
        <dbReference type="ARBA" id="ARBA00022842"/>
    </source>
</evidence>
<keyword evidence="3" id="KW-0819">tRNA processing</keyword>
<keyword evidence="2 8" id="KW-0808">Transferase</keyword>
<dbReference type="Pfam" id="PF01743">
    <property type="entry name" value="PolyA_pol"/>
    <property type="match status" value="1"/>
</dbReference>
<evidence type="ECO:0000256" key="3">
    <source>
        <dbReference type="ARBA" id="ARBA00022694"/>
    </source>
</evidence>
<evidence type="ECO:0000259" key="10">
    <source>
        <dbReference type="Pfam" id="PF12627"/>
    </source>
</evidence>
<reference evidence="12" key="1">
    <citation type="journal article" date="2019" name="Int. J. Syst. Evol. Microbiol.">
        <title>The Global Catalogue of Microorganisms (GCM) 10K type strain sequencing project: providing services to taxonomists for standard genome sequencing and annotation.</title>
        <authorList>
            <consortium name="The Broad Institute Genomics Platform"/>
            <consortium name="The Broad Institute Genome Sequencing Center for Infectious Disease"/>
            <person name="Wu L."/>
            <person name="Ma J."/>
        </authorList>
    </citation>
    <scope>NUCLEOTIDE SEQUENCE [LARGE SCALE GENOMIC DNA]</scope>
    <source>
        <strain evidence="12">CGMCC 1.19062</strain>
    </source>
</reference>
<dbReference type="Gene3D" id="3.30.460.10">
    <property type="entry name" value="Beta Polymerase, domain 2"/>
    <property type="match status" value="1"/>
</dbReference>
<evidence type="ECO:0000256" key="1">
    <source>
        <dbReference type="ARBA" id="ARBA00001946"/>
    </source>
</evidence>
<evidence type="ECO:0000256" key="4">
    <source>
        <dbReference type="ARBA" id="ARBA00022695"/>
    </source>
</evidence>
<organism evidence="11 12">
    <name type="scientific">Lacibacterium aquatile</name>
    <dbReference type="NCBI Taxonomy" id="1168082"/>
    <lineage>
        <taxon>Bacteria</taxon>
        <taxon>Pseudomonadati</taxon>
        <taxon>Pseudomonadota</taxon>
        <taxon>Alphaproteobacteria</taxon>
        <taxon>Rhodospirillales</taxon>
        <taxon>Rhodospirillaceae</taxon>
    </lineage>
</organism>
<evidence type="ECO:0000256" key="2">
    <source>
        <dbReference type="ARBA" id="ARBA00022679"/>
    </source>
</evidence>
<dbReference type="InterPro" id="IPR043519">
    <property type="entry name" value="NT_sf"/>
</dbReference>
<dbReference type="Gene3D" id="1.10.3090.10">
    <property type="entry name" value="cca-adding enzyme, domain 2"/>
    <property type="match status" value="1"/>
</dbReference>
<dbReference type="SUPFAM" id="SSF81891">
    <property type="entry name" value="Poly A polymerase C-terminal region-like"/>
    <property type="match status" value="1"/>
</dbReference>
<evidence type="ECO:0000259" key="9">
    <source>
        <dbReference type="Pfam" id="PF01743"/>
    </source>
</evidence>
<dbReference type="InterPro" id="IPR002646">
    <property type="entry name" value="PolA_pol_head_dom"/>
</dbReference>
<feature type="domain" description="tRNA nucleotidyltransferase/poly(A) polymerase RNA and SrmB- binding" evidence="10">
    <location>
        <begin position="185"/>
        <end position="239"/>
    </location>
</feature>
<evidence type="ECO:0000256" key="5">
    <source>
        <dbReference type="ARBA" id="ARBA00022723"/>
    </source>
</evidence>
<dbReference type="EMBL" id="JBHUIP010000014">
    <property type="protein sequence ID" value="MFD2264827.1"/>
    <property type="molecule type" value="Genomic_DNA"/>
</dbReference>
<dbReference type="Proteomes" id="UP001597295">
    <property type="component" value="Unassembled WGS sequence"/>
</dbReference>
<evidence type="ECO:0000313" key="11">
    <source>
        <dbReference type="EMBL" id="MFD2264827.1"/>
    </source>
</evidence>
<dbReference type="CDD" id="cd05398">
    <property type="entry name" value="NT_ClassII-CCAase"/>
    <property type="match status" value="1"/>
</dbReference>
<dbReference type="SUPFAM" id="SSF81301">
    <property type="entry name" value="Nucleotidyltransferase"/>
    <property type="match status" value="1"/>
</dbReference>
<keyword evidence="7" id="KW-0460">Magnesium</keyword>
<keyword evidence="8" id="KW-0694">RNA-binding</keyword>
<evidence type="ECO:0000313" key="12">
    <source>
        <dbReference type="Proteomes" id="UP001597295"/>
    </source>
</evidence>
<accession>A0ABW5DUR6</accession>
<evidence type="ECO:0000256" key="6">
    <source>
        <dbReference type="ARBA" id="ARBA00022741"/>
    </source>
</evidence>
<name>A0ABW5DUR6_9PROT</name>
<sequence>MSSADLILPAADWWQGPQAKALLSALNGEARFVGGAVRDGLLGRTVNDVDLATPLLPAEVTRRLEAAGFKVIPTGIDHGTVTAVVRGQTFEITTLRRDVSTDGRRATVAFSTDWAEDAQRRDFTINGLFADGEGRVFDFTGGTQDLSPTRIRFIGRAEDRIREDYLRLMRFFRFHAHYGTGPMDAKALTAAAALAPGLAQLSAERVWSELKRLLAAPAPTEVLAAMGQTGVLTQVLPEALWPAALPAGDWSVRLLALLPPGCDLTALSDRLRWSKAELGLLIGMQEAAESEPPHPYGLLRRYGAAVLSGFAVRLARGGSVPQGWQEIAIGWQPRDFPLSGRDLIERGAQPGPDLGRRLAAIEQAWEAGGCVASRDELLAGLA</sequence>
<feature type="domain" description="Poly A polymerase head" evidence="9">
    <location>
        <begin position="30"/>
        <end position="152"/>
    </location>
</feature>
<comment type="cofactor">
    <cofactor evidence="1">
        <name>Mg(2+)</name>
        <dbReference type="ChEBI" id="CHEBI:18420"/>
    </cofactor>
</comment>
<dbReference type="InterPro" id="IPR050264">
    <property type="entry name" value="Bact_CCA-adding_enz_type3_sf"/>
</dbReference>
<keyword evidence="5" id="KW-0479">Metal-binding</keyword>
<proteinExistence type="inferred from homology"/>
<keyword evidence="6" id="KW-0547">Nucleotide-binding</keyword>
<dbReference type="RefSeq" id="WP_379877961.1">
    <property type="nucleotide sequence ID" value="NZ_JBHUIP010000014.1"/>
</dbReference>
<dbReference type="Pfam" id="PF12627">
    <property type="entry name" value="PolyA_pol_RNAbd"/>
    <property type="match status" value="1"/>
</dbReference>
<dbReference type="PANTHER" id="PTHR46173">
    <property type="entry name" value="CCA TRNA NUCLEOTIDYLTRANSFERASE 1, MITOCHONDRIAL"/>
    <property type="match status" value="1"/>
</dbReference>
<dbReference type="PANTHER" id="PTHR46173:SF1">
    <property type="entry name" value="CCA TRNA NUCLEOTIDYLTRANSFERASE 1, MITOCHONDRIAL"/>
    <property type="match status" value="1"/>
</dbReference>
<dbReference type="InterPro" id="IPR032828">
    <property type="entry name" value="PolyA_RNA-bd"/>
</dbReference>
<evidence type="ECO:0000256" key="8">
    <source>
        <dbReference type="RuleBase" id="RU003953"/>
    </source>
</evidence>
<comment type="caution">
    <text evidence="11">The sequence shown here is derived from an EMBL/GenBank/DDBJ whole genome shotgun (WGS) entry which is preliminary data.</text>
</comment>
<keyword evidence="12" id="KW-1185">Reference proteome</keyword>
<comment type="similarity">
    <text evidence="8">Belongs to the tRNA nucleotidyltransferase/poly(A) polymerase family.</text>
</comment>
<keyword evidence="4" id="KW-0548">Nucleotidyltransferase</keyword>
<protein>
    <submittedName>
        <fullName evidence="11">CCA tRNA nucleotidyltransferase</fullName>
    </submittedName>
</protein>
<gene>
    <name evidence="11" type="ORF">ACFSM5_18115</name>
</gene>